<name>A0ABS6PYH4_9PSED</name>
<gene>
    <name evidence="1" type="ORF">KVG95_17425</name>
</gene>
<dbReference type="Proteomes" id="UP000886900">
    <property type="component" value="Unassembled WGS sequence"/>
</dbReference>
<evidence type="ECO:0000313" key="1">
    <source>
        <dbReference type="EMBL" id="MBV4465107.1"/>
    </source>
</evidence>
<evidence type="ECO:0000313" key="2">
    <source>
        <dbReference type="Proteomes" id="UP000886900"/>
    </source>
</evidence>
<protein>
    <submittedName>
        <fullName evidence="1">Uncharacterized protein</fullName>
    </submittedName>
</protein>
<keyword evidence="2" id="KW-1185">Reference proteome</keyword>
<sequence>MADVCGKLQAFVEAGPHRGRPELQTAYALESVLDEVCFIVGPPLSVG</sequence>
<dbReference type="RefSeq" id="WP_217857333.1">
    <property type="nucleotide sequence ID" value="NZ_JAHSTV010000007.1"/>
</dbReference>
<dbReference type="EMBL" id="JAHSTV010000007">
    <property type="protein sequence ID" value="MBV4465107.1"/>
    <property type="molecule type" value="Genomic_DNA"/>
</dbReference>
<organism evidence="1 2">
    <name type="scientific">Pseudomonas farris</name>
    <dbReference type="NCBI Taxonomy" id="2841207"/>
    <lineage>
        <taxon>Bacteria</taxon>
        <taxon>Pseudomonadati</taxon>
        <taxon>Pseudomonadota</taxon>
        <taxon>Gammaproteobacteria</taxon>
        <taxon>Pseudomonadales</taxon>
        <taxon>Pseudomonadaceae</taxon>
        <taxon>Pseudomonas</taxon>
    </lineage>
</organism>
<proteinExistence type="predicted"/>
<accession>A0ABS6PYH4</accession>
<reference evidence="1" key="1">
    <citation type="submission" date="2021-06" db="EMBL/GenBank/DDBJ databases">
        <title>Updating the genus Pseudomonas: Description of 43 new species and partition of the Pseudomonas putida group.</title>
        <authorList>
            <person name="Girard L."/>
            <person name="Lood C."/>
            <person name="Vandamme P."/>
            <person name="Rokni-Zadeh H."/>
            <person name="Van Noort V."/>
            <person name="Hofte M."/>
            <person name="Lavigne R."/>
            <person name="De Mot R."/>
        </authorList>
    </citation>
    <scope>NUCLEOTIDE SEQUENCE</scope>
    <source>
        <strain evidence="1">SWRI79</strain>
    </source>
</reference>
<comment type="caution">
    <text evidence="1">The sequence shown here is derived from an EMBL/GenBank/DDBJ whole genome shotgun (WGS) entry which is preliminary data.</text>
</comment>